<evidence type="ECO:0000313" key="1">
    <source>
        <dbReference type="EMBL" id="GIX97628.1"/>
    </source>
</evidence>
<reference evidence="1 2" key="1">
    <citation type="submission" date="2021-06" db="EMBL/GenBank/DDBJ databases">
        <title>Caerostris extrusa draft genome.</title>
        <authorList>
            <person name="Kono N."/>
            <person name="Arakawa K."/>
        </authorList>
    </citation>
    <scope>NUCLEOTIDE SEQUENCE [LARGE SCALE GENOMIC DNA]</scope>
</reference>
<evidence type="ECO:0000313" key="2">
    <source>
        <dbReference type="Proteomes" id="UP001054945"/>
    </source>
</evidence>
<comment type="caution">
    <text evidence="1">The sequence shown here is derived from an EMBL/GenBank/DDBJ whole genome shotgun (WGS) entry which is preliminary data.</text>
</comment>
<gene>
    <name evidence="1" type="ORF">CEXT_136861</name>
</gene>
<dbReference type="Proteomes" id="UP001054945">
    <property type="component" value="Unassembled WGS sequence"/>
</dbReference>
<proteinExistence type="predicted"/>
<sequence>MLTSMRIVTKKKKMIHGHCSTLNPNSPCMTDRKCSKGLSRILVSNTVTGNGRYPLYRRRSVEDGDTLETIQMRNGDVEVDNCWVVP</sequence>
<accession>A0AAV4PMV6</accession>
<protein>
    <submittedName>
        <fullName evidence="1">Uncharacterized protein</fullName>
    </submittedName>
</protein>
<dbReference type="AlphaFoldDB" id="A0AAV4PMV6"/>
<name>A0AAV4PMV6_CAEEX</name>
<organism evidence="1 2">
    <name type="scientific">Caerostris extrusa</name>
    <name type="common">Bark spider</name>
    <name type="synonym">Caerostris bankana</name>
    <dbReference type="NCBI Taxonomy" id="172846"/>
    <lineage>
        <taxon>Eukaryota</taxon>
        <taxon>Metazoa</taxon>
        <taxon>Ecdysozoa</taxon>
        <taxon>Arthropoda</taxon>
        <taxon>Chelicerata</taxon>
        <taxon>Arachnida</taxon>
        <taxon>Araneae</taxon>
        <taxon>Araneomorphae</taxon>
        <taxon>Entelegynae</taxon>
        <taxon>Araneoidea</taxon>
        <taxon>Araneidae</taxon>
        <taxon>Caerostris</taxon>
    </lineage>
</organism>
<keyword evidence="2" id="KW-1185">Reference proteome</keyword>
<dbReference type="EMBL" id="BPLR01004800">
    <property type="protein sequence ID" value="GIX97628.1"/>
    <property type="molecule type" value="Genomic_DNA"/>
</dbReference>